<keyword evidence="2" id="KW-0238">DNA-binding</keyword>
<evidence type="ECO:0000313" key="5">
    <source>
        <dbReference type="EMBL" id="APH72537.1"/>
    </source>
</evidence>
<dbReference type="Proteomes" id="UP000182840">
    <property type="component" value="Chromosome"/>
</dbReference>
<dbReference type="InterPro" id="IPR036390">
    <property type="entry name" value="WH_DNA-bd_sf"/>
</dbReference>
<name>A0A1L3SSZ2_9HYPH</name>
<sequence>MSRETRTTGSLVWHLAMRWRTEVDRAVAHLGLTHAQYSLLASLHVMAARGTEPTQRELAGYATLQPIYVSKLVRSLESLGLVTRRPDGRDSRALRLTLTGAGAATASEARAVVAALDRQLTAPLGGPQSRDTVQLAAALATLLDAAGLIPPDPACEGSDS</sequence>
<dbReference type="InterPro" id="IPR036388">
    <property type="entry name" value="WH-like_DNA-bd_sf"/>
</dbReference>
<accession>A0A1L3SSZ2</accession>
<evidence type="ECO:0000256" key="2">
    <source>
        <dbReference type="ARBA" id="ARBA00023125"/>
    </source>
</evidence>
<protein>
    <recommendedName>
        <fullName evidence="4">HTH marR-type domain-containing protein</fullName>
    </recommendedName>
</protein>
<dbReference type="Gene3D" id="1.10.10.10">
    <property type="entry name" value="Winged helix-like DNA-binding domain superfamily/Winged helix DNA-binding domain"/>
    <property type="match status" value="1"/>
</dbReference>
<dbReference type="AlphaFoldDB" id="A0A1L3SSZ2"/>
<dbReference type="SMART" id="SM00347">
    <property type="entry name" value="HTH_MARR"/>
    <property type="match status" value="1"/>
</dbReference>
<evidence type="ECO:0000256" key="1">
    <source>
        <dbReference type="ARBA" id="ARBA00023015"/>
    </source>
</evidence>
<evidence type="ECO:0000256" key="3">
    <source>
        <dbReference type="ARBA" id="ARBA00023163"/>
    </source>
</evidence>
<dbReference type="GO" id="GO:0003700">
    <property type="term" value="F:DNA-binding transcription factor activity"/>
    <property type="evidence" value="ECO:0007669"/>
    <property type="project" value="InterPro"/>
</dbReference>
<feature type="domain" description="HTH marR-type" evidence="4">
    <location>
        <begin position="1"/>
        <end position="144"/>
    </location>
</feature>
<organism evidence="5 6">
    <name type="scientific">Aquibium oceanicum</name>
    <dbReference type="NCBI Taxonomy" id="1670800"/>
    <lineage>
        <taxon>Bacteria</taxon>
        <taxon>Pseudomonadati</taxon>
        <taxon>Pseudomonadota</taxon>
        <taxon>Alphaproteobacteria</taxon>
        <taxon>Hyphomicrobiales</taxon>
        <taxon>Phyllobacteriaceae</taxon>
        <taxon>Aquibium</taxon>
    </lineage>
</organism>
<dbReference type="EMBL" id="CP018171">
    <property type="protein sequence ID" value="APH72537.1"/>
    <property type="molecule type" value="Genomic_DNA"/>
</dbReference>
<dbReference type="SUPFAM" id="SSF46785">
    <property type="entry name" value="Winged helix' DNA-binding domain"/>
    <property type="match status" value="1"/>
</dbReference>
<dbReference type="STRING" id="1670800.BSQ44_15125"/>
<keyword evidence="6" id="KW-1185">Reference proteome</keyword>
<dbReference type="GO" id="GO:0006950">
    <property type="term" value="P:response to stress"/>
    <property type="evidence" value="ECO:0007669"/>
    <property type="project" value="TreeGrafter"/>
</dbReference>
<evidence type="ECO:0000259" key="4">
    <source>
        <dbReference type="PROSITE" id="PS50995"/>
    </source>
</evidence>
<proteinExistence type="predicted"/>
<dbReference type="InterPro" id="IPR000835">
    <property type="entry name" value="HTH_MarR-typ"/>
</dbReference>
<dbReference type="Pfam" id="PF12802">
    <property type="entry name" value="MarR_2"/>
    <property type="match status" value="1"/>
</dbReference>
<dbReference type="InterPro" id="IPR039422">
    <property type="entry name" value="MarR/SlyA-like"/>
</dbReference>
<dbReference type="PANTHER" id="PTHR33164">
    <property type="entry name" value="TRANSCRIPTIONAL REGULATOR, MARR FAMILY"/>
    <property type="match status" value="1"/>
</dbReference>
<evidence type="ECO:0000313" key="6">
    <source>
        <dbReference type="Proteomes" id="UP000182840"/>
    </source>
</evidence>
<dbReference type="RefSeq" id="WP_072605605.1">
    <property type="nucleotide sequence ID" value="NZ_CP018171.1"/>
</dbReference>
<dbReference type="GO" id="GO:0003677">
    <property type="term" value="F:DNA binding"/>
    <property type="evidence" value="ECO:0007669"/>
    <property type="project" value="UniProtKB-KW"/>
</dbReference>
<dbReference type="PANTHER" id="PTHR33164:SF64">
    <property type="entry name" value="TRANSCRIPTIONAL REGULATOR SLYA"/>
    <property type="match status" value="1"/>
</dbReference>
<reference evidence="6" key="1">
    <citation type="submission" date="2016-11" db="EMBL/GenBank/DDBJ databases">
        <title>Mesorhizobium oceanicum sp. nov., isolated from deep seawater in South China Sea.</title>
        <authorList>
            <person name="Fu G.-Y."/>
        </authorList>
    </citation>
    <scope>NUCLEOTIDE SEQUENCE [LARGE SCALE GENOMIC DNA]</scope>
    <source>
        <strain evidence="6">B7</strain>
    </source>
</reference>
<dbReference type="OrthoDB" id="7427954at2"/>
<keyword evidence="3" id="KW-0804">Transcription</keyword>
<dbReference type="KEGG" id="meso:BSQ44_15125"/>
<keyword evidence="1" id="KW-0805">Transcription regulation</keyword>
<dbReference type="PROSITE" id="PS50995">
    <property type="entry name" value="HTH_MARR_2"/>
    <property type="match status" value="1"/>
</dbReference>
<gene>
    <name evidence="5" type="ORF">BSQ44_15125</name>
</gene>